<dbReference type="SUPFAM" id="SSF69047">
    <property type="entry name" value="Hypothetical protein YjbJ"/>
    <property type="match status" value="1"/>
</dbReference>
<reference evidence="5" key="1">
    <citation type="journal article" date="2019" name="Int. J. Syst. Evol. Microbiol.">
        <title>The Global Catalogue of Microorganisms (GCM) 10K type strain sequencing project: providing services to taxonomists for standard genome sequencing and annotation.</title>
        <authorList>
            <consortium name="The Broad Institute Genomics Platform"/>
            <consortium name="The Broad Institute Genome Sequencing Center for Infectious Disease"/>
            <person name="Wu L."/>
            <person name="Ma J."/>
        </authorList>
    </citation>
    <scope>NUCLEOTIDE SEQUENCE [LARGE SCALE GENOMIC DNA]</scope>
    <source>
        <strain evidence="5">CGMCC 4.7139</strain>
    </source>
</reference>
<proteinExistence type="inferred from homology"/>
<dbReference type="RefSeq" id="WP_381192430.1">
    <property type="nucleotide sequence ID" value="NZ_JBHSFE010000007.1"/>
</dbReference>
<dbReference type="Proteomes" id="UP001595993">
    <property type="component" value="Unassembled WGS sequence"/>
</dbReference>
<keyword evidence="5" id="KW-1185">Reference proteome</keyword>
<evidence type="ECO:0000256" key="2">
    <source>
        <dbReference type="SAM" id="MobiDB-lite"/>
    </source>
</evidence>
<feature type="region of interest" description="Disordered" evidence="2">
    <location>
        <begin position="21"/>
        <end position="59"/>
    </location>
</feature>
<evidence type="ECO:0000256" key="1">
    <source>
        <dbReference type="ARBA" id="ARBA00009129"/>
    </source>
</evidence>
<organism evidence="4 5">
    <name type="scientific">Streptomyces maoxianensis</name>
    <dbReference type="NCBI Taxonomy" id="1459942"/>
    <lineage>
        <taxon>Bacteria</taxon>
        <taxon>Bacillati</taxon>
        <taxon>Actinomycetota</taxon>
        <taxon>Actinomycetes</taxon>
        <taxon>Kitasatosporales</taxon>
        <taxon>Streptomycetaceae</taxon>
        <taxon>Streptomyces</taxon>
    </lineage>
</organism>
<comment type="caution">
    <text evidence="4">The sequence shown here is derived from an EMBL/GenBank/DDBJ whole genome shotgun (WGS) entry which is preliminary data.</text>
</comment>
<evidence type="ECO:0000313" key="4">
    <source>
        <dbReference type="EMBL" id="MFC4607434.1"/>
    </source>
</evidence>
<feature type="domain" description="CsbD-like" evidence="3">
    <location>
        <begin position="7"/>
        <end position="51"/>
    </location>
</feature>
<sequence>MGSAKETFKAKARQLKGKMTEANGIALDNDRMRAEGRAEQLRGKAQERAAKQARKSSGR</sequence>
<accession>A0ABV9G494</accession>
<name>A0ABV9G494_9ACTN</name>
<feature type="compositionally biased region" description="Basic and acidic residues" evidence="2">
    <location>
        <begin position="28"/>
        <end position="50"/>
    </location>
</feature>
<comment type="similarity">
    <text evidence="1">Belongs to the UPF0337 (CsbD) family.</text>
</comment>
<dbReference type="EMBL" id="JBHSFE010000007">
    <property type="protein sequence ID" value="MFC4607434.1"/>
    <property type="molecule type" value="Genomic_DNA"/>
</dbReference>
<dbReference type="Pfam" id="PF05532">
    <property type="entry name" value="CsbD"/>
    <property type="match status" value="1"/>
</dbReference>
<gene>
    <name evidence="4" type="ORF">ACFO9E_06345</name>
</gene>
<evidence type="ECO:0000259" key="3">
    <source>
        <dbReference type="Pfam" id="PF05532"/>
    </source>
</evidence>
<protein>
    <submittedName>
        <fullName evidence="4">CsbD family protein</fullName>
    </submittedName>
</protein>
<dbReference type="InterPro" id="IPR036629">
    <property type="entry name" value="YjbJ_sf"/>
</dbReference>
<dbReference type="InterPro" id="IPR008462">
    <property type="entry name" value="CsbD"/>
</dbReference>
<dbReference type="Gene3D" id="1.10.1470.10">
    <property type="entry name" value="YjbJ"/>
    <property type="match status" value="1"/>
</dbReference>
<evidence type="ECO:0000313" key="5">
    <source>
        <dbReference type="Proteomes" id="UP001595993"/>
    </source>
</evidence>